<dbReference type="UniPathway" id="UPA00042">
    <property type="reaction ID" value="UER00497"/>
</dbReference>
<dbReference type="Gene3D" id="3.20.20.10">
    <property type="entry name" value="Alanine racemase"/>
    <property type="match status" value="1"/>
</dbReference>
<dbReference type="InterPro" id="IPR051046">
    <property type="entry name" value="MurCDEF_CellWall_CoF430Synth"/>
</dbReference>
<dbReference type="SMART" id="SM01005">
    <property type="entry name" value="Ala_racemase_C"/>
    <property type="match status" value="1"/>
</dbReference>
<dbReference type="GO" id="GO:0030170">
    <property type="term" value="F:pyridoxal phosphate binding"/>
    <property type="evidence" value="ECO:0007669"/>
    <property type="project" value="UniProtKB-UniRule"/>
</dbReference>
<keyword evidence="6 8" id="KW-0663">Pyridoxal phosphate</keyword>
<organism evidence="12 13">
    <name type="scientific">Flavihumibacter solisilvae</name>
    <dbReference type="NCBI Taxonomy" id="1349421"/>
    <lineage>
        <taxon>Bacteria</taxon>
        <taxon>Pseudomonadati</taxon>
        <taxon>Bacteroidota</taxon>
        <taxon>Chitinophagia</taxon>
        <taxon>Chitinophagales</taxon>
        <taxon>Chitinophagaceae</taxon>
        <taxon>Flavihumibacter</taxon>
    </lineage>
</organism>
<keyword evidence="7 8" id="KW-0413">Isomerase</keyword>
<feature type="active site" description="Proton acceptor; specific for D-alanine" evidence="8">
    <location>
        <position position="493"/>
    </location>
</feature>
<evidence type="ECO:0000256" key="3">
    <source>
        <dbReference type="ARBA" id="ARBA00022598"/>
    </source>
</evidence>
<evidence type="ECO:0000256" key="9">
    <source>
        <dbReference type="PIRSR" id="PIRSR600821-50"/>
    </source>
</evidence>
<evidence type="ECO:0000256" key="2">
    <source>
        <dbReference type="ARBA" id="ARBA00001933"/>
    </source>
</evidence>
<accession>A0A0C1IXQ6</accession>
<comment type="similarity">
    <text evidence="8">Belongs to the alanine racemase family.</text>
</comment>
<feature type="modified residue" description="N6-(pyridoxal phosphate)lysine" evidence="8 9">
    <location>
        <position position="493"/>
    </location>
</feature>
<dbReference type="InterPro" id="IPR009006">
    <property type="entry name" value="Ala_racemase/Decarboxylase_C"/>
</dbReference>
<dbReference type="NCBIfam" id="TIGR00492">
    <property type="entry name" value="alr"/>
    <property type="match status" value="1"/>
</dbReference>
<dbReference type="AlphaFoldDB" id="A0A0C1IXQ6"/>
<feature type="domain" description="Alanine racemase C-terminal" evidence="11">
    <location>
        <begin position="697"/>
        <end position="822"/>
    </location>
</feature>
<dbReference type="GO" id="GO:0008784">
    <property type="term" value="F:alanine racemase activity"/>
    <property type="evidence" value="ECO:0007669"/>
    <property type="project" value="UniProtKB-UniRule"/>
</dbReference>
<gene>
    <name evidence="12" type="ORF">OI18_06460</name>
</gene>
<keyword evidence="4" id="KW-0547">Nucleotide-binding</keyword>
<evidence type="ECO:0000256" key="1">
    <source>
        <dbReference type="ARBA" id="ARBA00000316"/>
    </source>
</evidence>
<keyword evidence="3" id="KW-0436">Ligase</keyword>
<dbReference type="InterPro" id="IPR036565">
    <property type="entry name" value="Mur-like_cat_sf"/>
</dbReference>
<sequence>MNYHITDIASAINASWLQAGIDGHVSHLLIDSRKLVFPGGTLFFAIRSANRDGHQFIDHLYHQGVRHFVVSTPVDPVRWPGANLLLVDDTLSALQLLAARHRSQFSIPVIGITGSNGKTIVKEWLNQLLEPDQLIVRSPRSYNSQIGVPLSVWLIQPAHQLGIFEAGISRAGEMDALEKIIYPTIGVFTNLGMAHSEGFSSMEEKLEEKWKLFRHAEAVIYKKGNTLVDNWLREANHSRGSLFSWGSEESADMHVYEIFKADSYTVARIRCGTAEFQLSIPFSDEASIDNALTCCAIMLYLDVPVQRIMERIPQLHGMAMRLELKEGINHCSVINDSYSADLSSLVVALDFLSQQKQHINKTVILSDIPETGLTSVQLYENVSRLLQRYGVNRLLAIGPVISDHADLFRAAMIQVQTFISTESFLQHFDELHFHEETILVKGARRFAFEAITAQLEMQVHQTVLEINLNAMLNNLRQYQQQLRPGTKLMAMVKAFSYGSGSFEIANLLQFHGVDYLAVAYTDEGVALRKAGIHLPVMVMNAASSGFSSLVEYGLEPVLYSLPLFRKFESFIRQEGIQYYPVHLEMETGMHRLGFESSDFQELLVLLKGNSFRIQSVFSHLAASEDPRHDSFTHDQAELFVHYCSQIEETIAYPFIRHIENTAAILRHPQWQFDMVRLGIGLYGIDSSALHRLALDEVSTLRTTIAQIKKLSPGETVGYGRRGIVTDEALIATVRIGYADGYPRVLGNGTGRMLVKGSLAPVIGSVCMDMTMIDITGIDGVKEGDEVIVFGHGLSVSTLAGWAGTIPYEMLTGISQRVKRIYYQD</sequence>
<comment type="catalytic activity">
    <reaction evidence="1 8">
        <text>L-alanine = D-alanine</text>
        <dbReference type="Rhea" id="RHEA:20249"/>
        <dbReference type="ChEBI" id="CHEBI:57416"/>
        <dbReference type="ChEBI" id="CHEBI:57972"/>
        <dbReference type="EC" id="5.1.1.1"/>
    </reaction>
</comment>
<dbReference type="Pfam" id="PF01168">
    <property type="entry name" value="Ala_racemase_N"/>
    <property type="match status" value="1"/>
</dbReference>
<evidence type="ECO:0000256" key="8">
    <source>
        <dbReference type="HAMAP-Rule" id="MF_01201"/>
    </source>
</evidence>
<comment type="caution">
    <text evidence="12">The sequence shown here is derived from an EMBL/GenBank/DDBJ whole genome shotgun (WGS) entry which is preliminary data.</text>
</comment>
<dbReference type="InterPro" id="IPR036615">
    <property type="entry name" value="Mur_ligase_C_dom_sf"/>
</dbReference>
<dbReference type="RefSeq" id="WP_039138224.1">
    <property type="nucleotide sequence ID" value="NZ_JSVC01000007.1"/>
</dbReference>
<dbReference type="GO" id="GO:0030632">
    <property type="term" value="P:D-alanine biosynthetic process"/>
    <property type="evidence" value="ECO:0007669"/>
    <property type="project" value="UniProtKB-UniRule"/>
</dbReference>
<feature type="active site" description="Proton acceptor; specific for L-alanine" evidence="8">
    <location>
        <position position="718"/>
    </location>
</feature>
<dbReference type="FunFam" id="3.20.20.10:FF:000002">
    <property type="entry name" value="Alanine racemase"/>
    <property type="match status" value="1"/>
</dbReference>
<comment type="cofactor">
    <cofactor evidence="2 8 9">
        <name>pyridoxal 5'-phosphate</name>
        <dbReference type="ChEBI" id="CHEBI:597326"/>
    </cofactor>
</comment>
<feature type="binding site" evidence="8 10">
    <location>
        <position position="767"/>
    </location>
    <ligand>
        <name>substrate</name>
    </ligand>
</feature>
<dbReference type="Pfam" id="PF00842">
    <property type="entry name" value="Ala_racemase_C"/>
    <property type="match status" value="1"/>
</dbReference>
<evidence type="ECO:0000256" key="4">
    <source>
        <dbReference type="ARBA" id="ARBA00022741"/>
    </source>
</evidence>
<evidence type="ECO:0000313" key="12">
    <source>
        <dbReference type="EMBL" id="KIC95259.1"/>
    </source>
</evidence>
<dbReference type="EMBL" id="JSVC01000007">
    <property type="protein sequence ID" value="KIC95259.1"/>
    <property type="molecule type" value="Genomic_DNA"/>
</dbReference>
<dbReference type="Pfam" id="PF08245">
    <property type="entry name" value="Mur_ligase_M"/>
    <property type="match status" value="1"/>
</dbReference>
<dbReference type="PANTHER" id="PTHR43024:SF1">
    <property type="entry name" value="UDP-N-ACETYLMURAMOYL-TRIPEPTIDE--D-ALANYL-D-ALANINE LIGASE"/>
    <property type="match status" value="1"/>
</dbReference>
<dbReference type="InterPro" id="IPR035911">
    <property type="entry name" value="MurE/MurF_N"/>
</dbReference>
<dbReference type="Proteomes" id="UP000031408">
    <property type="component" value="Unassembled WGS sequence"/>
</dbReference>
<name>A0A0C1IXQ6_9BACT</name>
<dbReference type="SUPFAM" id="SSF50621">
    <property type="entry name" value="Alanine racemase C-terminal domain-like"/>
    <property type="match status" value="1"/>
</dbReference>
<evidence type="ECO:0000259" key="11">
    <source>
        <dbReference type="SMART" id="SM01005"/>
    </source>
</evidence>
<feature type="binding site" evidence="8 10">
    <location>
        <position position="591"/>
    </location>
    <ligand>
        <name>substrate</name>
    </ligand>
</feature>
<dbReference type="HAMAP" id="MF_01201">
    <property type="entry name" value="Ala_racemase"/>
    <property type="match status" value="1"/>
</dbReference>
<proteinExistence type="inferred from homology"/>
<evidence type="ECO:0000256" key="7">
    <source>
        <dbReference type="ARBA" id="ARBA00023235"/>
    </source>
</evidence>
<evidence type="ECO:0000256" key="5">
    <source>
        <dbReference type="ARBA" id="ARBA00022840"/>
    </source>
</evidence>
<dbReference type="Gene3D" id="2.40.37.10">
    <property type="entry name" value="Lyase, Ornithine Decarboxylase, Chain A, domain 1"/>
    <property type="match status" value="1"/>
</dbReference>
<dbReference type="SUPFAM" id="SSF53623">
    <property type="entry name" value="MurD-like peptide ligases, catalytic domain"/>
    <property type="match status" value="1"/>
</dbReference>
<dbReference type="SUPFAM" id="SSF51419">
    <property type="entry name" value="PLP-binding barrel"/>
    <property type="match status" value="1"/>
</dbReference>
<keyword evidence="13" id="KW-1185">Reference proteome</keyword>
<comment type="function">
    <text evidence="8">Catalyzes the interconversion of L-alanine and D-alanine. May also act on other amino acids.</text>
</comment>
<comment type="pathway">
    <text evidence="8">Amino-acid biosynthesis; D-alanine biosynthesis; D-alanine from L-alanine: step 1/1.</text>
</comment>
<dbReference type="InterPro" id="IPR000821">
    <property type="entry name" value="Ala_racemase"/>
</dbReference>
<dbReference type="InterPro" id="IPR029066">
    <property type="entry name" value="PLP-binding_barrel"/>
</dbReference>
<dbReference type="InterPro" id="IPR001608">
    <property type="entry name" value="Ala_racemase_N"/>
</dbReference>
<dbReference type="Gene3D" id="3.40.1190.10">
    <property type="entry name" value="Mur-like, catalytic domain"/>
    <property type="match status" value="1"/>
</dbReference>
<dbReference type="CDD" id="cd00430">
    <property type="entry name" value="PLPDE_III_AR"/>
    <property type="match status" value="1"/>
</dbReference>
<keyword evidence="5" id="KW-0067">ATP-binding</keyword>
<dbReference type="OrthoDB" id="9801978at2"/>
<dbReference type="EC" id="5.1.1.1" evidence="8"/>
<dbReference type="PRINTS" id="PR00992">
    <property type="entry name" value="ALARACEMASE"/>
</dbReference>
<evidence type="ECO:0000313" key="13">
    <source>
        <dbReference type="Proteomes" id="UP000031408"/>
    </source>
</evidence>
<dbReference type="InterPro" id="IPR013221">
    <property type="entry name" value="Mur_ligase_cen"/>
</dbReference>
<dbReference type="PANTHER" id="PTHR43024">
    <property type="entry name" value="UDP-N-ACETYLMURAMOYL-TRIPEPTIDE--D-ALANYL-D-ALANINE LIGASE"/>
    <property type="match status" value="1"/>
</dbReference>
<protein>
    <recommendedName>
        <fullName evidence="8">Alanine racemase</fullName>
        <ecNumber evidence="8">5.1.1.1</ecNumber>
    </recommendedName>
</protein>
<dbReference type="Gene3D" id="3.40.1390.10">
    <property type="entry name" value="MurE/MurF, N-terminal domain"/>
    <property type="match status" value="1"/>
</dbReference>
<evidence type="ECO:0000256" key="6">
    <source>
        <dbReference type="ARBA" id="ARBA00022898"/>
    </source>
</evidence>
<dbReference type="Gene3D" id="3.90.190.20">
    <property type="entry name" value="Mur ligase, C-terminal domain"/>
    <property type="match status" value="1"/>
</dbReference>
<dbReference type="STRING" id="1349421.OI18_06460"/>
<dbReference type="GO" id="GO:0016881">
    <property type="term" value="F:acid-amino acid ligase activity"/>
    <property type="evidence" value="ECO:0007669"/>
    <property type="project" value="InterPro"/>
</dbReference>
<dbReference type="SUPFAM" id="SSF53244">
    <property type="entry name" value="MurD-like peptide ligases, peptide-binding domain"/>
    <property type="match status" value="1"/>
</dbReference>
<dbReference type="SUPFAM" id="SSF63418">
    <property type="entry name" value="MurE/MurF N-terminal domain"/>
    <property type="match status" value="1"/>
</dbReference>
<dbReference type="InterPro" id="IPR011079">
    <property type="entry name" value="Ala_racemase_C"/>
</dbReference>
<reference evidence="12 13" key="1">
    <citation type="submission" date="2014-11" db="EMBL/GenBank/DDBJ databases">
        <title>Genome sequence of Flavihumibacter solisilvae 3-3.</title>
        <authorList>
            <person name="Zhou G."/>
            <person name="Li M."/>
            <person name="Wang G."/>
        </authorList>
    </citation>
    <scope>NUCLEOTIDE SEQUENCE [LARGE SCALE GENOMIC DNA]</scope>
    <source>
        <strain evidence="12 13">3-3</strain>
    </source>
</reference>
<evidence type="ECO:0000256" key="10">
    <source>
        <dbReference type="PIRSR" id="PIRSR600821-52"/>
    </source>
</evidence>
<dbReference type="NCBIfam" id="NF008897">
    <property type="entry name" value="PRK11930.1"/>
    <property type="match status" value="1"/>
</dbReference>
<dbReference type="GO" id="GO:0005524">
    <property type="term" value="F:ATP binding"/>
    <property type="evidence" value="ECO:0007669"/>
    <property type="project" value="UniProtKB-KW"/>
</dbReference>